<protein>
    <recommendedName>
        <fullName evidence="6">Transcription initiation factor TFIID component TAF4 C-terminal domain-containing protein</fullName>
    </recommendedName>
</protein>
<organism evidence="7 8">
    <name type="scientific">Dibothriocephalus latus</name>
    <name type="common">Fish tapeworm</name>
    <name type="synonym">Diphyllobothrium latum</name>
    <dbReference type="NCBI Taxonomy" id="60516"/>
    <lineage>
        <taxon>Eukaryota</taxon>
        <taxon>Metazoa</taxon>
        <taxon>Spiralia</taxon>
        <taxon>Lophotrochozoa</taxon>
        <taxon>Platyhelminthes</taxon>
        <taxon>Cestoda</taxon>
        <taxon>Eucestoda</taxon>
        <taxon>Diphyllobothriidea</taxon>
        <taxon>Diphyllobothriidae</taxon>
        <taxon>Dibothriocephalus</taxon>
    </lineage>
</organism>
<dbReference type="AlphaFoldDB" id="A0A3P7M417"/>
<evidence type="ECO:0000256" key="2">
    <source>
        <dbReference type="ARBA" id="ARBA00006178"/>
    </source>
</evidence>
<keyword evidence="4" id="KW-0804">Transcription</keyword>
<dbReference type="Proteomes" id="UP000281553">
    <property type="component" value="Unassembled WGS sequence"/>
</dbReference>
<accession>A0A3P7M417</accession>
<gene>
    <name evidence="7" type="ORF">DILT_LOCUS13658</name>
</gene>
<keyword evidence="8" id="KW-1185">Reference proteome</keyword>
<dbReference type="OrthoDB" id="21060at2759"/>
<evidence type="ECO:0000313" key="7">
    <source>
        <dbReference type="EMBL" id="VDN20610.1"/>
    </source>
</evidence>
<keyword evidence="3" id="KW-0805">Transcription regulation</keyword>
<comment type="subcellular location">
    <subcellularLocation>
        <location evidence="1">Nucleus</location>
    </subcellularLocation>
</comment>
<proteinExistence type="inferred from homology"/>
<reference evidence="7 8" key="1">
    <citation type="submission" date="2018-11" db="EMBL/GenBank/DDBJ databases">
        <authorList>
            <consortium name="Pathogen Informatics"/>
        </authorList>
    </citation>
    <scope>NUCLEOTIDE SEQUENCE [LARGE SCALE GENOMIC DNA]</scope>
</reference>
<feature type="domain" description="Transcription initiation factor TFIID component TAF4 C-terminal" evidence="6">
    <location>
        <begin position="55"/>
        <end position="171"/>
    </location>
</feature>
<dbReference type="InterPro" id="IPR007900">
    <property type="entry name" value="TAF4_C"/>
</dbReference>
<evidence type="ECO:0000256" key="3">
    <source>
        <dbReference type="ARBA" id="ARBA00023015"/>
    </source>
</evidence>
<comment type="similarity">
    <text evidence="2">Belongs to the TAF4 family.</text>
</comment>
<evidence type="ECO:0000256" key="4">
    <source>
        <dbReference type="ARBA" id="ARBA00023163"/>
    </source>
</evidence>
<evidence type="ECO:0000256" key="1">
    <source>
        <dbReference type="ARBA" id="ARBA00004123"/>
    </source>
</evidence>
<dbReference type="GO" id="GO:0005669">
    <property type="term" value="C:transcription factor TFIID complex"/>
    <property type="evidence" value="ECO:0007669"/>
    <property type="project" value="InterPro"/>
</dbReference>
<dbReference type="EMBL" id="UYRU01071096">
    <property type="protein sequence ID" value="VDN20610.1"/>
    <property type="molecule type" value="Genomic_DNA"/>
</dbReference>
<name>A0A3P7M417_DIBLA</name>
<sequence length="183" mass="20160">MVQAIRMRPVPIASIASTQQPTFTRATVFGTVTRPSLAPQSSLSTIAPTSSSSTVTATKSATSALQSSLNQPFFPVSQLKSHLAQRLNNSQVTISDEAYTCIAHGLENFLRSILTRLSIVMGHKTLRLANDPHLTQTDFARDQMAFLVKLDEHDKNRKSELEREMIFKAAKVSNCSIKLLVLF</sequence>
<evidence type="ECO:0000259" key="6">
    <source>
        <dbReference type="Pfam" id="PF05236"/>
    </source>
</evidence>
<dbReference type="Pfam" id="PF05236">
    <property type="entry name" value="TAF4"/>
    <property type="match status" value="1"/>
</dbReference>
<keyword evidence="5" id="KW-0539">Nucleus</keyword>
<evidence type="ECO:0000313" key="8">
    <source>
        <dbReference type="Proteomes" id="UP000281553"/>
    </source>
</evidence>
<dbReference type="GO" id="GO:0006352">
    <property type="term" value="P:DNA-templated transcription initiation"/>
    <property type="evidence" value="ECO:0007669"/>
    <property type="project" value="InterPro"/>
</dbReference>
<evidence type="ECO:0000256" key="5">
    <source>
        <dbReference type="ARBA" id="ARBA00023242"/>
    </source>
</evidence>
<dbReference type="CDD" id="cd08045">
    <property type="entry name" value="HFD_TAF4"/>
    <property type="match status" value="1"/>
</dbReference>